<evidence type="ECO:0000256" key="3">
    <source>
        <dbReference type="ARBA" id="ARBA00022840"/>
    </source>
</evidence>
<evidence type="ECO:0000313" key="7">
    <source>
        <dbReference type="EMBL" id="MBC4018593.1"/>
    </source>
</evidence>
<evidence type="ECO:0000313" key="8">
    <source>
        <dbReference type="Proteomes" id="UP000600101"/>
    </source>
</evidence>
<gene>
    <name evidence="7" type="ORF">H7965_25340</name>
</gene>
<dbReference type="Gene3D" id="3.40.50.300">
    <property type="entry name" value="P-loop containing nucleotide triphosphate hydrolases"/>
    <property type="match status" value="1"/>
</dbReference>
<dbReference type="RefSeq" id="WP_186773342.1">
    <property type="nucleotide sequence ID" value="NZ_JACOMF010000065.1"/>
</dbReference>
<organism evidence="7 8">
    <name type="scientific">Siccirubricoccus deserti</name>
    <dbReference type="NCBI Taxonomy" id="2013562"/>
    <lineage>
        <taxon>Bacteria</taxon>
        <taxon>Pseudomonadati</taxon>
        <taxon>Pseudomonadota</taxon>
        <taxon>Alphaproteobacteria</taxon>
        <taxon>Acetobacterales</taxon>
        <taxon>Roseomonadaceae</taxon>
        <taxon>Siccirubricoccus</taxon>
    </lineage>
</organism>
<keyword evidence="2" id="KW-0547">Nucleotide-binding</keyword>
<reference evidence="7" key="1">
    <citation type="submission" date="2020-08" db="EMBL/GenBank/DDBJ databases">
        <authorList>
            <person name="Hu Y."/>
            <person name="Nguyen S.V."/>
            <person name="Li F."/>
            <person name="Fanning S."/>
        </authorList>
    </citation>
    <scope>NUCLEOTIDE SEQUENCE</scope>
    <source>
        <strain evidence="7">SYSU D8009</strain>
    </source>
</reference>
<dbReference type="GO" id="GO:0005524">
    <property type="term" value="F:ATP binding"/>
    <property type="evidence" value="ECO:0007669"/>
    <property type="project" value="UniProtKB-KW"/>
</dbReference>
<protein>
    <submittedName>
        <fullName evidence="7">ABC transporter ATP-binding protein</fullName>
    </submittedName>
</protein>
<keyword evidence="8" id="KW-1185">Reference proteome</keyword>
<comment type="function">
    <text evidence="5">Part of the ABC transporter complex HmuTUV involved in hemin import. Responsible for energy coupling to the transport system.</text>
</comment>
<dbReference type="GO" id="GO:0016887">
    <property type="term" value="F:ATP hydrolysis activity"/>
    <property type="evidence" value="ECO:0007669"/>
    <property type="project" value="InterPro"/>
</dbReference>
<keyword evidence="4" id="KW-1278">Translocase</keyword>
<dbReference type="InterPro" id="IPR027417">
    <property type="entry name" value="P-loop_NTPase"/>
</dbReference>
<accession>A0A9X0R4B2</accession>
<keyword evidence="1" id="KW-0813">Transport</keyword>
<dbReference type="SMART" id="SM00382">
    <property type="entry name" value="AAA"/>
    <property type="match status" value="1"/>
</dbReference>
<feature type="domain" description="ABC transporter" evidence="6">
    <location>
        <begin position="1"/>
        <end position="225"/>
    </location>
</feature>
<evidence type="ECO:0000256" key="2">
    <source>
        <dbReference type="ARBA" id="ARBA00022741"/>
    </source>
</evidence>
<evidence type="ECO:0000256" key="5">
    <source>
        <dbReference type="ARBA" id="ARBA00037066"/>
    </source>
</evidence>
<dbReference type="Proteomes" id="UP000600101">
    <property type="component" value="Unassembled WGS sequence"/>
</dbReference>
<dbReference type="PANTHER" id="PTHR42794:SF1">
    <property type="entry name" value="HEMIN IMPORT ATP-BINDING PROTEIN HMUV"/>
    <property type="match status" value="1"/>
</dbReference>
<dbReference type="Pfam" id="PF00005">
    <property type="entry name" value="ABC_tran"/>
    <property type="match status" value="1"/>
</dbReference>
<dbReference type="PROSITE" id="PS50893">
    <property type="entry name" value="ABC_TRANSPORTER_2"/>
    <property type="match status" value="1"/>
</dbReference>
<evidence type="ECO:0000256" key="1">
    <source>
        <dbReference type="ARBA" id="ARBA00022448"/>
    </source>
</evidence>
<name>A0A9X0R4B2_9PROT</name>
<evidence type="ECO:0000259" key="6">
    <source>
        <dbReference type="PROSITE" id="PS50893"/>
    </source>
</evidence>
<sequence>MTVEAGGRALLLDVSLRLQAGRVLGIIGPNGAGKSTLVKACAGLLAPTAGSVTLLGRPLANWPARERAARIGYLPQHFLPHWDYSVRELLRLGVERGGTRTVPTTVAAAALAFELQPFLDRRWSNLSGGERGRALAASVLAPAPAVVLADEPAAALDMGQAAALMMRLNAQAAAGAAVAIVVHDLNLAARWCDRLLILAGGQCVTEGPASEVLCSPALDDVFGVRLERLIARDGTIVLVPCSTVDVETDGEEG</sequence>
<dbReference type="AlphaFoldDB" id="A0A9X0R4B2"/>
<dbReference type="EMBL" id="JACOMF010000065">
    <property type="protein sequence ID" value="MBC4018593.1"/>
    <property type="molecule type" value="Genomic_DNA"/>
</dbReference>
<evidence type="ECO:0000256" key="4">
    <source>
        <dbReference type="ARBA" id="ARBA00022967"/>
    </source>
</evidence>
<dbReference type="InterPro" id="IPR003439">
    <property type="entry name" value="ABC_transporter-like_ATP-bd"/>
</dbReference>
<dbReference type="SUPFAM" id="SSF52540">
    <property type="entry name" value="P-loop containing nucleoside triphosphate hydrolases"/>
    <property type="match status" value="1"/>
</dbReference>
<keyword evidence="3 7" id="KW-0067">ATP-binding</keyword>
<dbReference type="CDD" id="cd03214">
    <property type="entry name" value="ABC_Iron-Siderophores_B12_Hemin"/>
    <property type="match status" value="1"/>
</dbReference>
<proteinExistence type="predicted"/>
<comment type="caution">
    <text evidence="7">The sequence shown here is derived from an EMBL/GenBank/DDBJ whole genome shotgun (WGS) entry which is preliminary data.</text>
</comment>
<dbReference type="PANTHER" id="PTHR42794">
    <property type="entry name" value="HEMIN IMPORT ATP-BINDING PROTEIN HMUV"/>
    <property type="match status" value="1"/>
</dbReference>
<dbReference type="InterPro" id="IPR003593">
    <property type="entry name" value="AAA+_ATPase"/>
</dbReference>